<gene>
    <name evidence="2" type="ORF">SAMN04488692_101121</name>
</gene>
<dbReference type="EMBL" id="FNGO01000001">
    <property type="protein sequence ID" value="SDL08745.1"/>
    <property type="molecule type" value="Genomic_DNA"/>
</dbReference>
<accession>A0A1G9H7B0</accession>
<dbReference type="RefSeq" id="WP_089757636.1">
    <property type="nucleotide sequence ID" value="NZ_FNGO01000001.1"/>
</dbReference>
<dbReference type="STRING" id="321763.SAMN04488692_101121"/>
<keyword evidence="1" id="KW-1133">Transmembrane helix</keyword>
<name>A0A1G9H7B0_9FIRM</name>
<keyword evidence="3" id="KW-1185">Reference proteome</keyword>
<evidence type="ECO:0000256" key="1">
    <source>
        <dbReference type="SAM" id="Phobius"/>
    </source>
</evidence>
<feature type="transmembrane region" description="Helical" evidence="1">
    <location>
        <begin position="20"/>
        <end position="42"/>
    </location>
</feature>
<reference evidence="2 3" key="1">
    <citation type="submission" date="2016-10" db="EMBL/GenBank/DDBJ databases">
        <authorList>
            <person name="de Groot N.N."/>
        </authorList>
    </citation>
    <scope>NUCLEOTIDE SEQUENCE [LARGE SCALE GENOMIC DNA]</scope>
    <source>
        <strain evidence="2 3">SLAS-1</strain>
    </source>
</reference>
<dbReference type="Proteomes" id="UP000199476">
    <property type="component" value="Unassembled WGS sequence"/>
</dbReference>
<organism evidence="2 3">
    <name type="scientific">Halarsenatibacter silvermanii</name>
    <dbReference type="NCBI Taxonomy" id="321763"/>
    <lineage>
        <taxon>Bacteria</taxon>
        <taxon>Bacillati</taxon>
        <taxon>Bacillota</taxon>
        <taxon>Clostridia</taxon>
        <taxon>Halanaerobiales</taxon>
        <taxon>Halarsenatibacteraceae</taxon>
        <taxon>Halarsenatibacter</taxon>
    </lineage>
</organism>
<keyword evidence="1" id="KW-0472">Membrane</keyword>
<feature type="transmembrane region" description="Helical" evidence="1">
    <location>
        <begin position="158"/>
        <end position="177"/>
    </location>
</feature>
<dbReference type="InterPro" id="IPR024529">
    <property type="entry name" value="ECF_trnsprt_substrate-spec"/>
</dbReference>
<sequence>MQTNSESGAGAWQFSTRKIVVAGMLGAVAIVLGASGLGFIPVPTPAAHATIMHVPAILGGVLEGPLVGLLIGLIFGLFSFTRATTPFFADPTIAILPRLFIGVAAYYIYRSLSSRSENAGFMAAGAVGTLVNTVGVLGLTALRGYLPTEAALATGVMQGIPEMILAALLTNLIAGAVRRYRSS</sequence>
<dbReference type="Pfam" id="PF12822">
    <property type="entry name" value="ECF_trnsprt"/>
    <property type="match status" value="1"/>
</dbReference>
<keyword evidence="1" id="KW-0812">Transmembrane</keyword>
<feature type="transmembrane region" description="Helical" evidence="1">
    <location>
        <begin position="54"/>
        <end position="80"/>
    </location>
</feature>
<proteinExistence type="predicted"/>
<feature type="transmembrane region" description="Helical" evidence="1">
    <location>
        <begin position="121"/>
        <end position="146"/>
    </location>
</feature>
<evidence type="ECO:0000313" key="3">
    <source>
        <dbReference type="Proteomes" id="UP000199476"/>
    </source>
</evidence>
<dbReference type="AlphaFoldDB" id="A0A1G9H7B0"/>
<protein>
    <submittedName>
        <fullName evidence="2">Uncharacterized membrane protein</fullName>
    </submittedName>
</protein>
<dbReference type="Gene3D" id="1.10.1760.20">
    <property type="match status" value="1"/>
</dbReference>
<dbReference type="OrthoDB" id="9813540at2"/>
<feature type="transmembrane region" description="Helical" evidence="1">
    <location>
        <begin position="92"/>
        <end position="109"/>
    </location>
</feature>
<evidence type="ECO:0000313" key="2">
    <source>
        <dbReference type="EMBL" id="SDL08745.1"/>
    </source>
</evidence>
<dbReference type="GO" id="GO:0022857">
    <property type="term" value="F:transmembrane transporter activity"/>
    <property type="evidence" value="ECO:0007669"/>
    <property type="project" value="InterPro"/>
</dbReference>